<dbReference type="InterPro" id="IPR051877">
    <property type="entry name" value="Centriole_BasalBody_StrucProt"/>
</dbReference>
<gene>
    <name evidence="7" type="ORF">ACAOBT_LOCUS9022</name>
</gene>
<comment type="subcellular location">
    <subcellularLocation>
        <location evidence="1">Cytoplasm</location>
        <location evidence="1">Cytoskeleton</location>
        <location evidence="1">Microtubule organizing center</location>
        <location evidence="1">Centrosome</location>
        <location evidence="1">Centriole</location>
    </subcellularLocation>
</comment>
<dbReference type="Gene3D" id="1.10.287.1490">
    <property type="match status" value="1"/>
</dbReference>
<keyword evidence="3" id="KW-0206">Cytoskeleton</keyword>
<feature type="compositionally biased region" description="Polar residues" evidence="6">
    <location>
        <begin position="1264"/>
        <end position="1275"/>
    </location>
</feature>
<feature type="compositionally biased region" description="Polar residues" evidence="6">
    <location>
        <begin position="1187"/>
        <end position="1217"/>
    </location>
</feature>
<feature type="compositionally biased region" description="Polar residues" evidence="6">
    <location>
        <begin position="1233"/>
        <end position="1254"/>
    </location>
</feature>
<evidence type="ECO:0008006" key="9">
    <source>
        <dbReference type="Google" id="ProtNLM"/>
    </source>
</evidence>
<dbReference type="GO" id="GO:0005814">
    <property type="term" value="C:centriole"/>
    <property type="evidence" value="ECO:0007669"/>
    <property type="project" value="UniProtKB-SubCell"/>
</dbReference>
<feature type="coiled-coil region" evidence="5">
    <location>
        <begin position="89"/>
        <end position="373"/>
    </location>
</feature>
<feature type="region of interest" description="Disordered" evidence="6">
    <location>
        <begin position="1094"/>
        <end position="1126"/>
    </location>
</feature>
<dbReference type="OrthoDB" id="10254663at2759"/>
<dbReference type="PANTHER" id="PTHR20544:SF0">
    <property type="entry name" value="NUCLEOPROTEIN TPR_MLP1 DOMAIN-CONTAINING PROTEIN"/>
    <property type="match status" value="1"/>
</dbReference>
<organism evidence="7 8">
    <name type="scientific">Acanthoscelides obtectus</name>
    <name type="common">Bean weevil</name>
    <name type="synonym">Bruchus obtectus</name>
    <dbReference type="NCBI Taxonomy" id="200917"/>
    <lineage>
        <taxon>Eukaryota</taxon>
        <taxon>Metazoa</taxon>
        <taxon>Ecdysozoa</taxon>
        <taxon>Arthropoda</taxon>
        <taxon>Hexapoda</taxon>
        <taxon>Insecta</taxon>
        <taxon>Pterygota</taxon>
        <taxon>Neoptera</taxon>
        <taxon>Endopterygota</taxon>
        <taxon>Coleoptera</taxon>
        <taxon>Polyphaga</taxon>
        <taxon>Cucujiformia</taxon>
        <taxon>Chrysomeloidea</taxon>
        <taxon>Chrysomelidae</taxon>
        <taxon>Bruchinae</taxon>
        <taxon>Bruchini</taxon>
        <taxon>Acanthoscelides</taxon>
    </lineage>
</organism>
<feature type="compositionally biased region" description="Basic and acidic residues" evidence="6">
    <location>
        <begin position="1159"/>
        <end position="1170"/>
    </location>
</feature>
<feature type="compositionally biased region" description="Polar residues" evidence="6">
    <location>
        <begin position="1144"/>
        <end position="1158"/>
    </location>
</feature>
<evidence type="ECO:0000313" key="7">
    <source>
        <dbReference type="EMBL" id="CAH1970629.1"/>
    </source>
</evidence>
<feature type="compositionally biased region" description="Basic residues" evidence="6">
    <location>
        <begin position="419"/>
        <end position="434"/>
    </location>
</feature>
<name>A0A9P0KDP5_ACAOB</name>
<feature type="compositionally biased region" description="Polar residues" evidence="6">
    <location>
        <begin position="1097"/>
        <end position="1107"/>
    </location>
</feature>
<dbReference type="EMBL" id="CAKOFQ010006776">
    <property type="protein sequence ID" value="CAH1970629.1"/>
    <property type="molecule type" value="Genomic_DNA"/>
</dbReference>
<dbReference type="SUPFAM" id="SSF57997">
    <property type="entry name" value="Tropomyosin"/>
    <property type="match status" value="3"/>
</dbReference>
<protein>
    <recommendedName>
        <fullName evidence="9">Centrosomal protein of 135 kDa</fullName>
    </recommendedName>
</protein>
<evidence type="ECO:0000256" key="3">
    <source>
        <dbReference type="ARBA" id="ARBA00023212"/>
    </source>
</evidence>
<sequence>MASQFMNLRKELDELGYKQTLKIECLPLVSKLLSDLKTTTENLQKYMTISKNALDEINNLELCAEPYKCDNAKLIKECNDLHLAFIHFKEQHEKVQRDLRMQNAILEDRVAECETEKENLRQQIKKLKADFKSNLKNFNRIPKSSLGKSTKEFMIESTMSCADERISTLQKEMRKLKENQIEMAKNNEFLKSQLDNRNQEIQRLSTLLEGGRPQKPLAKDCCYKNIDNKIGALQDEIRALKAEKSVLDAQLKEALAKQHEAMRRALHLAERNKRLEKEMKDIDQIALQVEAECNNTVRNNSEKVHRLQDKLNESMMKTESLERDVAKLKQEKMSLQADLDALKLEKRHLQTALESETEDKKRLTDRINNLTIIEHDLNMEIDRLVRLTGEQKLKIAELEVSKKHTRGVETEDRADRSPNRTKKSGPSKKSTKKSTLKEVSKTEAGHSKVTKCCCEAGGCVKRMIELLNKEMEYRQEQASQQMESLKQEKEYYMKEYHKIADELRSGPDIETYNRIQRQYDELLKKIEERNQTIVDLQKEIKLLTGNKYGSSRRDEFENGDTCQKTCCKRKQRELELHRDEVKQLQRENDSLKNRIQELNQSTIFDQERMKKAFQDMEEHIRKLEDERRDLVVNQLTSRTNLTHLEEECNTLRDKLRATQNELNSQKASYDQLKNLHEQANFALSESRNQLAGTERELQAIQSKISNSHRETAGQEREVTRLQNDIEVMKKHLTKLDKEKDDLLNVLDEKTEKIDSLEEQLREKKNVISTLESEMKDLKRKLSKFSEENDGCQLELKGAKQELNALQKDYDSVVRTRDAALQENRRLQDDLASVAADCKDARRELEISKRQIEDVKRQLQHYVAEVKRFEDQISQKELERAEILDQFKSLSAEAVSLETTNHTLENEAAQSKVQLSVALDHASDLERKLENKDAIIRSYEKQIADLSSQVATLEIQLKQRNAQYEKMEDELRQMKDLCVQLDREKDELRREFQNREDRTGMTQRNIEMLSRENDDLKRSVAKDRNNVEGLEKLLNDARQEVIEQKLINQDLQSELTRMKTRLEEVQERLNLANIPQPTQSILTRESLAAELADEHQLPKTTRTLSSQRNVKHPQIVTPQTDQTHPRDRSSILISDFVQVEEFQSAPPSTQTLQITSKQGGRTDIRKSKESLIKSPTNLKKRPSILKQIFNSATATAQPRESQYMSASTNTLQPSSGQAARSDIMNVRDEDRRPSSATLRKGSSNLKQIFESTSTETVDEDDVENPKTQPTKVSGSENTHMAQKFHRDHNCCNCVKCECCQFCIGKPLEKDTVAKMHIRYCKKCESHRKDKFSSETYRSENFDKDSDIAGESKSENDVYKINISTTGKNVPFEYLKNVQPAVVSNAEPSNFSKRKVVSDGGVIESCVQKDESGESSTTRTLRIEGPDMSCCISNRKIFCSKTK</sequence>
<evidence type="ECO:0000313" key="8">
    <source>
        <dbReference type="Proteomes" id="UP001152888"/>
    </source>
</evidence>
<feature type="compositionally biased region" description="Basic and acidic residues" evidence="6">
    <location>
        <begin position="403"/>
        <end position="418"/>
    </location>
</feature>
<keyword evidence="8" id="KW-1185">Reference proteome</keyword>
<evidence type="ECO:0000256" key="1">
    <source>
        <dbReference type="ARBA" id="ARBA00004114"/>
    </source>
</evidence>
<evidence type="ECO:0000256" key="2">
    <source>
        <dbReference type="ARBA" id="ARBA00022490"/>
    </source>
</evidence>
<feature type="region of interest" description="Disordered" evidence="6">
    <location>
        <begin position="1141"/>
        <end position="1275"/>
    </location>
</feature>
<comment type="caution">
    <text evidence="7">The sequence shown here is derived from an EMBL/GenBank/DDBJ whole genome shotgun (WGS) entry which is preliminary data.</text>
</comment>
<comment type="similarity">
    <text evidence="4">Belongs to the CEP135/TSGA10 family.</text>
</comment>
<proteinExistence type="inferred from homology"/>
<evidence type="ECO:0000256" key="6">
    <source>
        <dbReference type="SAM" id="MobiDB-lite"/>
    </source>
</evidence>
<dbReference type="Proteomes" id="UP001152888">
    <property type="component" value="Unassembled WGS sequence"/>
</dbReference>
<keyword evidence="2" id="KW-0963">Cytoplasm</keyword>
<reference evidence="7" key="1">
    <citation type="submission" date="2022-03" db="EMBL/GenBank/DDBJ databases">
        <authorList>
            <person name="Sayadi A."/>
        </authorList>
    </citation>
    <scope>NUCLEOTIDE SEQUENCE</scope>
</reference>
<feature type="coiled-coil region" evidence="5">
    <location>
        <begin position="468"/>
        <end position="1067"/>
    </location>
</feature>
<keyword evidence="5" id="KW-0175">Coiled coil</keyword>
<evidence type="ECO:0000256" key="5">
    <source>
        <dbReference type="SAM" id="Coils"/>
    </source>
</evidence>
<dbReference type="PANTHER" id="PTHR20544">
    <property type="entry name" value="CENTROSOMAL PROTEIN CEP135"/>
    <property type="match status" value="1"/>
</dbReference>
<accession>A0A9P0KDP5</accession>
<feature type="region of interest" description="Disordered" evidence="6">
    <location>
        <begin position="403"/>
        <end position="442"/>
    </location>
</feature>
<evidence type="ECO:0000256" key="4">
    <source>
        <dbReference type="ARBA" id="ARBA00038123"/>
    </source>
</evidence>